<dbReference type="CDD" id="cd00164">
    <property type="entry name" value="S1_like"/>
    <property type="match status" value="1"/>
</dbReference>
<dbReference type="Gene3D" id="3.30.479.20">
    <property type="entry name" value="Elongation factor Ts, dimerisation domain"/>
    <property type="match status" value="2"/>
</dbReference>
<feature type="compositionally biased region" description="Low complexity" evidence="7">
    <location>
        <begin position="573"/>
        <end position="588"/>
    </location>
</feature>
<dbReference type="Gene3D" id="1.10.286.20">
    <property type="match status" value="2"/>
</dbReference>
<evidence type="ECO:0000313" key="9">
    <source>
        <dbReference type="EMBL" id="KAK9855474.1"/>
    </source>
</evidence>
<dbReference type="EMBL" id="JALJOV010001055">
    <property type="protein sequence ID" value="KAK9855474.1"/>
    <property type="molecule type" value="Genomic_DNA"/>
</dbReference>
<name>A0AAW1SR78_9CHLO</name>
<dbReference type="PROSITE" id="PS01126">
    <property type="entry name" value="EF_TS_1"/>
    <property type="match status" value="2"/>
</dbReference>
<feature type="domain" description="S1 motif" evidence="8">
    <location>
        <begin position="101"/>
        <end position="168"/>
    </location>
</feature>
<dbReference type="GO" id="GO:0003746">
    <property type="term" value="F:translation elongation factor activity"/>
    <property type="evidence" value="ECO:0007669"/>
    <property type="project" value="UniProtKB-UniRule"/>
</dbReference>
<dbReference type="Pfam" id="PF00889">
    <property type="entry name" value="EF_TS"/>
    <property type="match status" value="2"/>
</dbReference>
<gene>
    <name evidence="5" type="primary">EFTS</name>
    <name evidence="9" type="ORF">WJX84_009856</name>
</gene>
<feature type="region of interest" description="Disordered" evidence="7">
    <location>
        <begin position="65"/>
        <end position="89"/>
    </location>
</feature>
<feature type="compositionally biased region" description="Basic and acidic residues" evidence="7">
    <location>
        <begin position="397"/>
        <end position="407"/>
    </location>
</feature>
<keyword evidence="2 5" id="KW-0251">Elongation factor</keyword>
<dbReference type="PANTHER" id="PTHR11741:SF10">
    <property type="entry name" value="POLYPROTEIN OF EF-TS, CHLOROPLASTIC"/>
    <property type="match status" value="1"/>
</dbReference>
<comment type="similarity">
    <text evidence="1 5 6">Belongs to the EF-Ts family.</text>
</comment>
<keyword evidence="5" id="KW-0496">Mitochondrion</keyword>
<feature type="region of interest" description="Disordered" evidence="7">
    <location>
        <begin position="164"/>
        <end position="242"/>
    </location>
</feature>
<evidence type="ECO:0000256" key="4">
    <source>
        <dbReference type="ARBA" id="ARBA00025453"/>
    </source>
</evidence>
<keyword evidence="10" id="KW-1185">Reference proteome</keyword>
<dbReference type="Gene3D" id="1.10.8.10">
    <property type="entry name" value="DNA helicase RuvA subunit, C-terminal domain"/>
    <property type="match status" value="2"/>
</dbReference>
<feature type="region of interest" description="Disordered" evidence="7">
    <location>
        <begin position="1"/>
        <end position="30"/>
    </location>
</feature>
<dbReference type="SUPFAM" id="SSF46934">
    <property type="entry name" value="UBA-like"/>
    <property type="match status" value="2"/>
</dbReference>
<comment type="function">
    <text evidence="4 5 6">Associates with the EF-Tu.GDP complex and induces the exchange of GDP to GTP. It remains bound to the aminoacyl-tRNA.EF-Tu.GTP complex up to the GTP hydrolysis stage on the ribosome.</text>
</comment>
<feature type="compositionally biased region" description="Basic and acidic residues" evidence="7">
    <location>
        <begin position="164"/>
        <end position="193"/>
    </location>
</feature>
<evidence type="ECO:0000256" key="2">
    <source>
        <dbReference type="ARBA" id="ARBA00022768"/>
    </source>
</evidence>
<dbReference type="SUPFAM" id="SSF50249">
    <property type="entry name" value="Nucleic acid-binding proteins"/>
    <property type="match status" value="2"/>
</dbReference>
<feature type="compositionally biased region" description="Polar residues" evidence="7">
    <location>
        <begin position="413"/>
        <end position="426"/>
    </location>
</feature>
<dbReference type="Proteomes" id="UP001485043">
    <property type="component" value="Unassembled WGS sequence"/>
</dbReference>
<dbReference type="GO" id="GO:0003676">
    <property type="term" value="F:nucleic acid binding"/>
    <property type="evidence" value="ECO:0007669"/>
    <property type="project" value="InterPro"/>
</dbReference>
<dbReference type="AlphaFoldDB" id="A0AAW1SR78"/>
<dbReference type="GO" id="GO:0070125">
    <property type="term" value="P:mitochondrial translational elongation"/>
    <property type="evidence" value="ECO:0007669"/>
    <property type="project" value="TreeGrafter"/>
</dbReference>
<comment type="caution">
    <text evidence="9">The sequence shown here is derived from an EMBL/GenBank/DDBJ whole genome shotgun (WGS) entry which is preliminary data.</text>
</comment>
<dbReference type="InterPro" id="IPR001816">
    <property type="entry name" value="Transl_elong_EFTs/EF1B"/>
</dbReference>
<dbReference type="InterPro" id="IPR003029">
    <property type="entry name" value="S1_domain"/>
</dbReference>
<feature type="region of interest" description="Disordered" evidence="7">
    <location>
        <begin position="357"/>
        <end position="712"/>
    </location>
</feature>
<feature type="domain" description="S1 motif" evidence="8">
    <location>
        <begin position="244"/>
        <end position="316"/>
    </location>
</feature>
<dbReference type="Pfam" id="PF00575">
    <property type="entry name" value="S1"/>
    <property type="match status" value="1"/>
</dbReference>
<feature type="region of interest" description="Disordered" evidence="7">
    <location>
        <begin position="933"/>
        <end position="964"/>
    </location>
</feature>
<evidence type="ECO:0000256" key="7">
    <source>
        <dbReference type="SAM" id="MobiDB-lite"/>
    </source>
</evidence>
<keyword evidence="3 5" id="KW-0648">Protein biosynthesis</keyword>
<feature type="compositionally biased region" description="Low complexity" evidence="7">
    <location>
        <begin position="532"/>
        <end position="545"/>
    </location>
</feature>
<dbReference type="InterPro" id="IPR018101">
    <property type="entry name" value="Transl_elong_Ts_CS"/>
</dbReference>
<evidence type="ECO:0000256" key="6">
    <source>
        <dbReference type="RuleBase" id="RU000642"/>
    </source>
</evidence>
<dbReference type="HAMAP" id="MF_00050">
    <property type="entry name" value="EF_Ts"/>
    <property type="match status" value="2"/>
</dbReference>
<dbReference type="GO" id="GO:0005739">
    <property type="term" value="C:mitochondrion"/>
    <property type="evidence" value="ECO:0007669"/>
    <property type="project" value="UniProtKB-SubCell"/>
</dbReference>
<dbReference type="PROSITE" id="PS01127">
    <property type="entry name" value="EF_TS_2"/>
    <property type="match status" value="2"/>
</dbReference>
<feature type="compositionally biased region" description="Low complexity" evidence="7">
    <location>
        <begin position="700"/>
        <end position="712"/>
    </location>
</feature>
<dbReference type="PROSITE" id="PS50126">
    <property type="entry name" value="S1"/>
    <property type="match status" value="2"/>
</dbReference>
<dbReference type="PANTHER" id="PTHR11741">
    <property type="entry name" value="ELONGATION FACTOR TS"/>
    <property type="match status" value="1"/>
</dbReference>
<dbReference type="SUPFAM" id="SSF54713">
    <property type="entry name" value="Elongation factor Ts (EF-Ts), dimerisation domain"/>
    <property type="match status" value="2"/>
</dbReference>
<dbReference type="SMART" id="SM00316">
    <property type="entry name" value="S1"/>
    <property type="match status" value="2"/>
</dbReference>
<evidence type="ECO:0000259" key="8">
    <source>
        <dbReference type="PROSITE" id="PS50126"/>
    </source>
</evidence>
<feature type="compositionally biased region" description="Low complexity" evidence="7">
    <location>
        <begin position="615"/>
        <end position="633"/>
    </location>
</feature>
<evidence type="ECO:0000256" key="5">
    <source>
        <dbReference type="HAMAP-Rule" id="MF_03135"/>
    </source>
</evidence>
<dbReference type="Gene3D" id="2.40.50.140">
    <property type="entry name" value="Nucleic acid-binding proteins"/>
    <property type="match status" value="2"/>
</dbReference>
<comment type="subcellular location">
    <subcellularLocation>
        <location evidence="5">Mitochondrion</location>
    </subcellularLocation>
</comment>
<proteinExistence type="inferred from homology"/>
<dbReference type="CDD" id="cd14275">
    <property type="entry name" value="UBA_EF-Ts"/>
    <property type="match status" value="2"/>
</dbReference>
<feature type="compositionally biased region" description="Polar residues" evidence="7">
    <location>
        <begin position="1"/>
        <end position="22"/>
    </location>
</feature>
<protein>
    <recommendedName>
        <fullName evidence="5">Elongation factor Ts, mitochondrial</fullName>
        <shortName evidence="5">EF-Ts</shortName>
        <shortName evidence="5">EF-TsMt</shortName>
    </recommendedName>
</protein>
<feature type="compositionally biased region" description="Acidic residues" evidence="7">
    <location>
        <begin position="502"/>
        <end position="511"/>
    </location>
</feature>
<dbReference type="InterPro" id="IPR014039">
    <property type="entry name" value="Transl_elong_EFTs/EF1B_dimer"/>
</dbReference>
<dbReference type="InterPro" id="IPR012340">
    <property type="entry name" value="NA-bd_OB-fold"/>
</dbReference>
<organism evidence="9 10">
    <name type="scientific">Apatococcus fuscideae</name>
    <dbReference type="NCBI Taxonomy" id="2026836"/>
    <lineage>
        <taxon>Eukaryota</taxon>
        <taxon>Viridiplantae</taxon>
        <taxon>Chlorophyta</taxon>
        <taxon>core chlorophytes</taxon>
        <taxon>Trebouxiophyceae</taxon>
        <taxon>Chlorellales</taxon>
        <taxon>Chlorellaceae</taxon>
        <taxon>Apatococcus</taxon>
    </lineage>
</organism>
<sequence>MSGTSTGAAQHICTLNSRTSTPGGFRSRVPSNVTQSCPMCRTPASLQQETQHSHRSFMLRAAETEAAEADTQEISSQNGTGRGDGASRTNSQFKAVDLAVDQQMDGVVRGTTKFGVFVDVGADMDALVHISNLADGFISEPKDVVSPGDKMTVYIIKHQDGRLEASKLPPDERAAREERRASRGGRGRGDGGGRGRGSTDSQQTAGPGAFDVGRRGGGGARGGARGRGRGARAPIQLPEHIRPGEAIEGPIVTTTAYGCFVAVADGVRGMLRLAESTMPKGQDPDTSNGNDFFKVGDTIKAFVLEIQGDKVNLTQRTPEERNAEAKLEKGGVGQSVTGASGATQFAAAFAKIGVARRAPQKEEPAGPTSDTDAVGAVDPTPEAEPEGPLAQAQQEPRSLEDPKDPKPLDYAPSSGQTDSAALQESGQAEPDPEPTPRFAQMPQTSEQVKEKEEARAWSAVGEIPLQESTPIAPPADQVDPDHKTSAEAEQDPPTPELPQNEIVEEVTPEEAESPKQAQPAADVINATEEYIPEPASTSSSTEPGPLGESDAPAEHQQTAAELKPNASEEKTTSPDTSPDTSSPAGTTPMGSDATKDGRMPPPAGELSPEDSINIPTPVSEPEAEPAAGAATEAVNEDPAPTSASALEPTSPGAAVPESMSSPPEPQSSPEPASVNHSGPTPAGALVEPQEDAAAPPPAPAASSPAAASNGAAPAAKAGGAITSAMVKQLRDKSGAGMMDCKKALAECNCDVDKANDYLRKKGLISADKKAGRIASDGVVAQYIHAGSRLGVLVEVNCETDFVAKGDIFRAMAQDVAMQIAANADVEFVAKEDASEEWVEREKASELQKEDLQSKPENIRQKMVEGRVNKLVKEKALLEQAFIKDTSKTVNDLVKETTAQLGEKVSIRRISRFVLGEGLTKKSADLASEVEEQTKAMQAAAADRKVEEEAAPAPEPEGIKDEDVPDFKVSPKAVKELRDKSGAGMMDCKKALAMNQGDQQAAADFLRAKGLARADKKASRAATEGAIGAYIHAGSRLGVLLEVNCETDFVARGDKFKELLSDLAMQVAASPPAVNVVSKDDVPAADLDKEREMELQKEDLQQKPEHIRSKIVEGRVAKIVNERALLEQDFIKDPKKKVSEVIKESVAVIGENIQIRRFSRFFLGEGMEKRSQDFAAEVAAQTGQN</sequence>
<dbReference type="FunFam" id="1.10.8.10:FF:000001">
    <property type="entry name" value="Elongation factor Ts"/>
    <property type="match status" value="2"/>
</dbReference>
<accession>A0AAW1SR78</accession>
<reference evidence="9 10" key="1">
    <citation type="journal article" date="2024" name="Nat. Commun.">
        <title>Phylogenomics reveals the evolutionary origins of lichenization in chlorophyte algae.</title>
        <authorList>
            <person name="Puginier C."/>
            <person name="Libourel C."/>
            <person name="Otte J."/>
            <person name="Skaloud P."/>
            <person name="Haon M."/>
            <person name="Grisel S."/>
            <person name="Petersen M."/>
            <person name="Berrin J.G."/>
            <person name="Delaux P.M."/>
            <person name="Dal Grande F."/>
            <person name="Keller J."/>
        </authorList>
    </citation>
    <scope>NUCLEOTIDE SEQUENCE [LARGE SCALE GENOMIC DNA]</scope>
    <source>
        <strain evidence="9 10">SAG 2523</strain>
    </source>
</reference>
<evidence type="ECO:0000256" key="1">
    <source>
        <dbReference type="ARBA" id="ARBA00005532"/>
    </source>
</evidence>
<dbReference type="InterPro" id="IPR009060">
    <property type="entry name" value="UBA-like_sf"/>
</dbReference>
<dbReference type="FunFam" id="1.10.286.20:FF:000001">
    <property type="entry name" value="Elongation factor Ts"/>
    <property type="match status" value="2"/>
</dbReference>
<dbReference type="NCBIfam" id="TIGR00116">
    <property type="entry name" value="tsf"/>
    <property type="match status" value="2"/>
</dbReference>
<dbReference type="InterPro" id="IPR036402">
    <property type="entry name" value="EF-Ts_dimer_sf"/>
</dbReference>
<evidence type="ECO:0000256" key="3">
    <source>
        <dbReference type="ARBA" id="ARBA00022917"/>
    </source>
</evidence>
<evidence type="ECO:0000313" key="10">
    <source>
        <dbReference type="Proteomes" id="UP001485043"/>
    </source>
</evidence>